<keyword evidence="4" id="KW-0109">Calcium transport</keyword>
<evidence type="ECO:0000256" key="6">
    <source>
        <dbReference type="ARBA" id="ARBA00022989"/>
    </source>
</evidence>
<dbReference type="GO" id="GO:0008273">
    <property type="term" value="F:calcium, potassium:sodium antiporter activity"/>
    <property type="evidence" value="ECO:0007669"/>
    <property type="project" value="TreeGrafter"/>
</dbReference>
<dbReference type="Proteomes" id="UP000015102">
    <property type="component" value="Unassembled WGS sequence"/>
</dbReference>
<keyword evidence="4" id="KW-0406">Ion transport</keyword>
<dbReference type="Pfam" id="PF01699">
    <property type="entry name" value="Na_Ca_ex"/>
    <property type="match status" value="1"/>
</dbReference>
<protein>
    <recommendedName>
        <fullName evidence="9">Sodium/calcium exchanger membrane region domain-containing protein</fullName>
    </recommendedName>
</protein>
<reference evidence="11" key="1">
    <citation type="submission" date="2013-02" db="EMBL/GenBank/DDBJ databases">
        <authorList>
            <person name="Hughes D."/>
        </authorList>
    </citation>
    <scope>NUCLEOTIDE SEQUENCE</scope>
    <source>
        <strain>Durham</strain>
        <strain evidence="11">NC isolate 2 -- Noor lab</strain>
    </source>
</reference>
<dbReference type="GO" id="GO:0005886">
    <property type="term" value="C:plasma membrane"/>
    <property type="evidence" value="ECO:0007669"/>
    <property type="project" value="TreeGrafter"/>
</dbReference>
<reference evidence="10" key="2">
    <citation type="submission" date="2015-06" db="UniProtKB">
        <authorList>
            <consortium name="EnsemblMetazoa"/>
        </authorList>
    </citation>
    <scope>IDENTIFICATION</scope>
</reference>
<evidence type="ECO:0000256" key="1">
    <source>
        <dbReference type="ARBA" id="ARBA00004141"/>
    </source>
</evidence>
<feature type="domain" description="Sodium/calcium exchanger membrane region" evidence="9">
    <location>
        <begin position="1"/>
        <end position="84"/>
    </location>
</feature>
<evidence type="ECO:0000313" key="11">
    <source>
        <dbReference type="Proteomes" id="UP000015102"/>
    </source>
</evidence>
<evidence type="ECO:0000256" key="5">
    <source>
        <dbReference type="ARBA" id="ARBA00022692"/>
    </source>
</evidence>
<keyword evidence="4" id="KW-0106">Calcium</keyword>
<dbReference type="Gene3D" id="1.20.1420.30">
    <property type="entry name" value="NCX, central ion-binding region"/>
    <property type="match status" value="1"/>
</dbReference>
<proteinExistence type="inferred from homology"/>
<accession>T1GWN9</accession>
<dbReference type="InterPro" id="IPR004481">
    <property type="entry name" value="K/Na/Ca-exchanger"/>
</dbReference>
<evidence type="ECO:0000256" key="4">
    <source>
        <dbReference type="ARBA" id="ARBA00022568"/>
    </source>
</evidence>
<dbReference type="PANTHER" id="PTHR10846">
    <property type="entry name" value="SODIUM/POTASSIUM/CALCIUM EXCHANGER"/>
    <property type="match status" value="1"/>
</dbReference>
<keyword evidence="3" id="KW-0050">Antiport</keyword>
<evidence type="ECO:0000313" key="10">
    <source>
        <dbReference type="EnsemblMetazoa" id="MESCA008217-PA"/>
    </source>
</evidence>
<feature type="transmembrane region" description="Helical" evidence="8">
    <location>
        <begin position="58"/>
        <end position="82"/>
    </location>
</feature>
<comment type="similarity">
    <text evidence="2">Belongs to the Ca(2+):cation antiporter (CaCA) (TC 2.A.19) family. SLC24A subfamily.</text>
</comment>
<organism evidence="10 11">
    <name type="scientific">Megaselia scalaris</name>
    <name type="common">Humpbacked fly</name>
    <name type="synonym">Phora scalaris</name>
    <dbReference type="NCBI Taxonomy" id="36166"/>
    <lineage>
        <taxon>Eukaryota</taxon>
        <taxon>Metazoa</taxon>
        <taxon>Ecdysozoa</taxon>
        <taxon>Arthropoda</taxon>
        <taxon>Hexapoda</taxon>
        <taxon>Insecta</taxon>
        <taxon>Pterygota</taxon>
        <taxon>Neoptera</taxon>
        <taxon>Endopterygota</taxon>
        <taxon>Diptera</taxon>
        <taxon>Brachycera</taxon>
        <taxon>Muscomorpha</taxon>
        <taxon>Platypezoidea</taxon>
        <taxon>Phoridae</taxon>
        <taxon>Megaseliini</taxon>
        <taxon>Megaselia</taxon>
    </lineage>
</organism>
<dbReference type="OMA" id="FIKNCIT"/>
<evidence type="ECO:0000256" key="3">
    <source>
        <dbReference type="ARBA" id="ARBA00022449"/>
    </source>
</evidence>
<keyword evidence="5 8" id="KW-0812">Transmembrane</keyword>
<dbReference type="STRING" id="36166.T1GWN9"/>
<dbReference type="PANTHER" id="PTHR10846:SF2">
    <property type="entry name" value="RE48874P"/>
    <property type="match status" value="1"/>
</dbReference>
<keyword evidence="6 8" id="KW-1133">Transmembrane helix</keyword>
<dbReference type="GO" id="GO:0005262">
    <property type="term" value="F:calcium channel activity"/>
    <property type="evidence" value="ECO:0007669"/>
    <property type="project" value="TreeGrafter"/>
</dbReference>
<evidence type="ECO:0000256" key="7">
    <source>
        <dbReference type="ARBA" id="ARBA00023136"/>
    </source>
</evidence>
<dbReference type="EnsemblMetazoa" id="MESCA008217-RA">
    <property type="protein sequence ID" value="MESCA008217-PA"/>
    <property type="gene ID" value="MESCA008217"/>
</dbReference>
<dbReference type="InterPro" id="IPR004837">
    <property type="entry name" value="NaCa_Exmemb"/>
</dbReference>
<dbReference type="AlphaFoldDB" id="T1GWN9"/>
<sequence length="93" mass="9657">MCIICIGINAFMIVWMLTALGVVIHCPDIVMGLTFLAAGSATPEAVSSAISVRKGDSGIGVSNSLGANSLAILLSLGLPWFIKNCITFNSEDN</sequence>
<keyword evidence="7 8" id="KW-0472">Membrane</keyword>
<keyword evidence="11" id="KW-1185">Reference proteome</keyword>
<dbReference type="HOGENOM" id="CLU_2457339_0_0_1"/>
<evidence type="ECO:0000259" key="9">
    <source>
        <dbReference type="Pfam" id="PF01699"/>
    </source>
</evidence>
<comment type="subcellular location">
    <subcellularLocation>
        <location evidence="1">Membrane</location>
        <topology evidence="1">Multi-pass membrane protein</topology>
    </subcellularLocation>
</comment>
<dbReference type="InterPro" id="IPR044880">
    <property type="entry name" value="NCX_ion-bd_dom_sf"/>
</dbReference>
<dbReference type="EMBL" id="CAQQ02025721">
    <property type="status" value="NOT_ANNOTATED_CDS"/>
    <property type="molecule type" value="Genomic_DNA"/>
</dbReference>
<name>T1GWN9_MEGSC</name>
<feature type="transmembrane region" description="Helical" evidence="8">
    <location>
        <begin position="12"/>
        <end position="38"/>
    </location>
</feature>
<keyword evidence="4" id="KW-0813">Transport</keyword>
<evidence type="ECO:0000256" key="2">
    <source>
        <dbReference type="ARBA" id="ARBA00005364"/>
    </source>
</evidence>
<dbReference type="GO" id="GO:0006874">
    <property type="term" value="P:intracellular calcium ion homeostasis"/>
    <property type="evidence" value="ECO:0007669"/>
    <property type="project" value="TreeGrafter"/>
</dbReference>
<evidence type="ECO:0000256" key="8">
    <source>
        <dbReference type="SAM" id="Phobius"/>
    </source>
</evidence>